<feature type="region of interest" description="Disordered" evidence="1">
    <location>
        <begin position="1"/>
        <end position="22"/>
    </location>
</feature>
<keyword evidence="2" id="KW-0812">Transmembrane</keyword>
<gene>
    <name evidence="3" type="ORF">KC01_LOCUS30611</name>
</gene>
<reference evidence="3 4" key="1">
    <citation type="submission" date="2024-04" db="EMBL/GenBank/DDBJ databases">
        <authorList>
            <person name="Waldvogel A.-M."/>
            <person name="Schoenle A."/>
        </authorList>
    </citation>
    <scope>NUCLEOTIDE SEQUENCE [LARGE SCALE GENOMIC DNA]</scope>
</reference>
<keyword evidence="2" id="KW-0472">Membrane</keyword>
<dbReference type="Proteomes" id="UP001497482">
    <property type="component" value="Chromosome 4"/>
</dbReference>
<keyword evidence="4" id="KW-1185">Reference proteome</keyword>
<dbReference type="EMBL" id="OZ035826">
    <property type="protein sequence ID" value="CAL1602872.1"/>
    <property type="molecule type" value="Genomic_DNA"/>
</dbReference>
<feature type="transmembrane region" description="Helical" evidence="2">
    <location>
        <begin position="145"/>
        <end position="168"/>
    </location>
</feature>
<feature type="transmembrane region" description="Helical" evidence="2">
    <location>
        <begin position="121"/>
        <end position="139"/>
    </location>
</feature>
<sequence>MKNEYALDQNGTKEKSWSNNGDVWTVPTAEEPRLDKHVPPRTSGFRKYYQSLQSLKPIRFSSPESTPQDNAGFLSFTTFAWMTPILWSVFRKKLDVSSLLLSPYDTSDVSTERSDLRDAEWLIGWVVGWLVGWLGGWLVEWLVGWLWLIGWVVGWLVGWLAGCVVGWLSGWLVGWLVDLLVGWVVGWVVVVGWLVGWLICWLVGWLVDWLGGWVVGWLSGWLVDLLVGWVVGWLVDLLVGWVVG</sequence>
<evidence type="ECO:0000313" key="4">
    <source>
        <dbReference type="Proteomes" id="UP001497482"/>
    </source>
</evidence>
<feature type="transmembrane region" description="Helical" evidence="2">
    <location>
        <begin position="219"/>
        <end position="243"/>
    </location>
</feature>
<evidence type="ECO:0000256" key="2">
    <source>
        <dbReference type="SAM" id="Phobius"/>
    </source>
</evidence>
<evidence type="ECO:0000256" key="1">
    <source>
        <dbReference type="SAM" id="MobiDB-lite"/>
    </source>
</evidence>
<feature type="transmembrane region" description="Helical" evidence="2">
    <location>
        <begin position="180"/>
        <end position="207"/>
    </location>
</feature>
<name>A0AAV2LRK4_KNICA</name>
<feature type="compositionally biased region" description="Basic and acidic residues" evidence="1">
    <location>
        <begin position="1"/>
        <end position="16"/>
    </location>
</feature>
<dbReference type="AlphaFoldDB" id="A0AAV2LRK4"/>
<proteinExistence type="predicted"/>
<keyword evidence="2" id="KW-1133">Transmembrane helix</keyword>
<accession>A0AAV2LRK4</accession>
<evidence type="ECO:0000313" key="3">
    <source>
        <dbReference type="EMBL" id="CAL1602872.1"/>
    </source>
</evidence>
<protein>
    <submittedName>
        <fullName evidence="3">Uncharacterized protein</fullName>
    </submittedName>
</protein>
<organism evidence="3 4">
    <name type="scientific">Knipowitschia caucasica</name>
    <name type="common">Caucasian dwarf goby</name>
    <name type="synonym">Pomatoschistus caucasicus</name>
    <dbReference type="NCBI Taxonomy" id="637954"/>
    <lineage>
        <taxon>Eukaryota</taxon>
        <taxon>Metazoa</taxon>
        <taxon>Chordata</taxon>
        <taxon>Craniata</taxon>
        <taxon>Vertebrata</taxon>
        <taxon>Euteleostomi</taxon>
        <taxon>Actinopterygii</taxon>
        <taxon>Neopterygii</taxon>
        <taxon>Teleostei</taxon>
        <taxon>Neoteleostei</taxon>
        <taxon>Acanthomorphata</taxon>
        <taxon>Gobiaria</taxon>
        <taxon>Gobiiformes</taxon>
        <taxon>Gobioidei</taxon>
        <taxon>Gobiidae</taxon>
        <taxon>Gobiinae</taxon>
        <taxon>Knipowitschia</taxon>
    </lineage>
</organism>